<dbReference type="GO" id="GO:0000118">
    <property type="term" value="C:histone deacetylase complex"/>
    <property type="evidence" value="ECO:0007669"/>
    <property type="project" value="TreeGrafter"/>
</dbReference>
<dbReference type="InterPro" id="IPR023801">
    <property type="entry name" value="His_deacetylse_dom"/>
</dbReference>
<dbReference type="InterPro" id="IPR023696">
    <property type="entry name" value="Ureohydrolase_dom_sf"/>
</dbReference>
<keyword evidence="7" id="KW-0805">Transcription regulation</keyword>
<dbReference type="SUPFAM" id="SSF52768">
    <property type="entry name" value="Arginase/deacetylase"/>
    <property type="match status" value="1"/>
</dbReference>
<keyword evidence="13" id="KW-1185">Reference proteome</keyword>
<comment type="subcellular location">
    <subcellularLocation>
        <location evidence="1">Nucleus</location>
    </subcellularLocation>
</comment>
<keyword evidence="4" id="KW-0678">Repressor</keyword>
<organism evidence="12 13">
    <name type="scientific">Dimargaris cristalligena</name>
    <dbReference type="NCBI Taxonomy" id="215637"/>
    <lineage>
        <taxon>Eukaryota</taxon>
        <taxon>Fungi</taxon>
        <taxon>Fungi incertae sedis</taxon>
        <taxon>Zoopagomycota</taxon>
        <taxon>Kickxellomycotina</taxon>
        <taxon>Dimargaritomycetes</taxon>
        <taxon>Dimargaritales</taxon>
        <taxon>Dimargaritaceae</taxon>
        <taxon>Dimargaris</taxon>
    </lineage>
</organism>
<evidence type="ECO:0000256" key="10">
    <source>
        <dbReference type="ARBA" id="ARBA00048287"/>
    </source>
</evidence>
<dbReference type="EMBL" id="ML002836">
    <property type="protein sequence ID" value="RKP35572.1"/>
    <property type="molecule type" value="Genomic_DNA"/>
</dbReference>
<feature type="non-terminal residue" evidence="12">
    <location>
        <position position="380"/>
    </location>
</feature>
<dbReference type="AlphaFoldDB" id="A0A4P9ZSA6"/>
<dbReference type="STRING" id="215637.A0A4P9ZSA6"/>
<keyword evidence="8" id="KW-0804">Transcription</keyword>
<accession>A0A4P9ZSA6</accession>
<dbReference type="GO" id="GO:0141221">
    <property type="term" value="F:histone deacetylase activity, hydrolytic mechanism"/>
    <property type="evidence" value="ECO:0007669"/>
    <property type="project" value="UniProtKB-EC"/>
</dbReference>
<dbReference type="EC" id="3.5.1.98" evidence="3"/>
<gene>
    <name evidence="12" type="ORF">BJ085DRAFT_19691</name>
</gene>
<comment type="catalytic activity">
    <reaction evidence="10">
        <text>N(6)-acetyl-L-lysyl-[histone] + H2O = L-lysyl-[histone] + acetate</text>
        <dbReference type="Rhea" id="RHEA:58196"/>
        <dbReference type="Rhea" id="RHEA-COMP:9845"/>
        <dbReference type="Rhea" id="RHEA-COMP:11338"/>
        <dbReference type="ChEBI" id="CHEBI:15377"/>
        <dbReference type="ChEBI" id="CHEBI:29969"/>
        <dbReference type="ChEBI" id="CHEBI:30089"/>
        <dbReference type="ChEBI" id="CHEBI:61930"/>
        <dbReference type="EC" id="3.5.1.98"/>
    </reaction>
</comment>
<evidence type="ECO:0000256" key="2">
    <source>
        <dbReference type="ARBA" id="ARBA00007738"/>
    </source>
</evidence>
<keyword evidence="9" id="KW-0539">Nucleus</keyword>
<evidence type="ECO:0000256" key="9">
    <source>
        <dbReference type="ARBA" id="ARBA00023242"/>
    </source>
</evidence>
<name>A0A4P9ZSA6_9FUNG</name>
<feature type="domain" description="Histone deacetylase" evidence="11">
    <location>
        <begin position="36"/>
        <end position="332"/>
    </location>
</feature>
<keyword evidence="6" id="KW-0156">Chromatin regulator</keyword>
<protein>
    <recommendedName>
        <fullName evidence="3">histone deacetylase</fullName>
        <ecNumber evidence="3">3.5.1.98</ecNumber>
    </recommendedName>
</protein>
<proteinExistence type="inferred from homology"/>
<evidence type="ECO:0000256" key="6">
    <source>
        <dbReference type="ARBA" id="ARBA00022853"/>
    </source>
</evidence>
<evidence type="ECO:0000313" key="13">
    <source>
        <dbReference type="Proteomes" id="UP000268162"/>
    </source>
</evidence>
<reference evidence="13" key="1">
    <citation type="journal article" date="2018" name="Nat. Microbiol.">
        <title>Leveraging single-cell genomics to expand the fungal tree of life.</title>
        <authorList>
            <person name="Ahrendt S.R."/>
            <person name="Quandt C.A."/>
            <person name="Ciobanu D."/>
            <person name="Clum A."/>
            <person name="Salamov A."/>
            <person name="Andreopoulos B."/>
            <person name="Cheng J.F."/>
            <person name="Woyke T."/>
            <person name="Pelin A."/>
            <person name="Henrissat B."/>
            <person name="Reynolds N.K."/>
            <person name="Benny G.L."/>
            <person name="Smith M.E."/>
            <person name="James T.Y."/>
            <person name="Grigoriev I.V."/>
        </authorList>
    </citation>
    <scope>NUCLEOTIDE SEQUENCE [LARGE SCALE GENOMIC DNA]</scope>
    <source>
        <strain evidence="13">RSA 468</strain>
    </source>
</reference>
<evidence type="ECO:0000256" key="4">
    <source>
        <dbReference type="ARBA" id="ARBA00022491"/>
    </source>
</evidence>
<dbReference type="Pfam" id="PF00850">
    <property type="entry name" value="Hist_deacetyl"/>
    <property type="match status" value="1"/>
</dbReference>
<evidence type="ECO:0000256" key="7">
    <source>
        <dbReference type="ARBA" id="ARBA00023015"/>
    </source>
</evidence>
<evidence type="ECO:0000256" key="1">
    <source>
        <dbReference type="ARBA" id="ARBA00004123"/>
    </source>
</evidence>
<evidence type="ECO:0000256" key="8">
    <source>
        <dbReference type="ARBA" id="ARBA00023163"/>
    </source>
</evidence>
<evidence type="ECO:0000256" key="3">
    <source>
        <dbReference type="ARBA" id="ARBA00012111"/>
    </source>
</evidence>
<evidence type="ECO:0000259" key="11">
    <source>
        <dbReference type="Pfam" id="PF00850"/>
    </source>
</evidence>
<comment type="similarity">
    <text evidence="2">Belongs to the histone deacetylase family. HD type 2 subfamily.</text>
</comment>
<dbReference type="InterPro" id="IPR037138">
    <property type="entry name" value="His_deacetylse_dom_sf"/>
</dbReference>
<dbReference type="Proteomes" id="UP000268162">
    <property type="component" value="Unassembled WGS sequence"/>
</dbReference>
<dbReference type="PRINTS" id="PR01270">
    <property type="entry name" value="HDASUPER"/>
</dbReference>
<evidence type="ECO:0000313" key="12">
    <source>
        <dbReference type="EMBL" id="RKP35572.1"/>
    </source>
</evidence>
<keyword evidence="5" id="KW-0378">Hydrolase</keyword>
<dbReference type="FunFam" id="3.40.800.20:FF:000005">
    <property type="entry name" value="histone deacetylase 6"/>
    <property type="match status" value="1"/>
</dbReference>
<evidence type="ECO:0000256" key="5">
    <source>
        <dbReference type="ARBA" id="ARBA00022801"/>
    </source>
</evidence>
<dbReference type="PANTHER" id="PTHR10625:SF5">
    <property type="entry name" value="HISTONE DEACETYLASE"/>
    <property type="match status" value="1"/>
</dbReference>
<dbReference type="PANTHER" id="PTHR10625">
    <property type="entry name" value="HISTONE DEACETYLASE HDAC1-RELATED"/>
    <property type="match status" value="1"/>
</dbReference>
<sequence length="380" mass="41324">MALEGDSAGPPTTGSTGIVYDVRMKFHAPLDPKDRHPEDPRRIWKIYEALVDAGCFNRCVRIAVKEAATEDVLLIHDPSHHATLTQTQFLSAPQLDRLAQQFDSVYLCPESAYCARLSCGGLIQLCQAVVTGHIRNGFAIIRPPGHHAEINEPMGFCLYNNVAIATRWVQEHYGIKKVLIVDWDVHHGNGIQEAFIKDPNVLYFSLHRYENAEFYPSSPIAACHVVGDGPGAGRTVNVAWPCPQMGDADYLHAFNTLLMPMAREFAPDLVIVACGFDAAKGDDIGECLVTPQGYAHMTALLKTLAGGRLVLSLEGGYNLEATAQSALACVQVLLGILPNPPPKGPGPSLPLLSSLKPSPACLNTIQAVQEAHGPYWKCFR</sequence>
<dbReference type="InterPro" id="IPR000286">
    <property type="entry name" value="HDACs"/>
</dbReference>
<dbReference type="GO" id="GO:0040029">
    <property type="term" value="P:epigenetic regulation of gene expression"/>
    <property type="evidence" value="ECO:0007669"/>
    <property type="project" value="TreeGrafter"/>
</dbReference>
<dbReference type="Gene3D" id="3.40.800.20">
    <property type="entry name" value="Histone deacetylase domain"/>
    <property type="match status" value="1"/>
</dbReference>